<dbReference type="PANTHER" id="PTHR34606:SF4">
    <property type="entry name" value="OUTER MEMBRANE LIPOPROTEIN DOLP"/>
    <property type="match status" value="1"/>
</dbReference>
<keyword evidence="3" id="KW-0449">Lipoprotein</keyword>
<proteinExistence type="predicted"/>
<dbReference type="InterPro" id="IPR051686">
    <property type="entry name" value="Lipoprotein_DolP"/>
</dbReference>
<dbReference type="AlphaFoldDB" id="A0A975DAQ4"/>
<reference evidence="3" key="1">
    <citation type="submission" date="2021-03" db="EMBL/GenBank/DDBJ databases">
        <title>Description of Psychrosphaera ytuae sp. nov. isolated from deep sea sediment of South China Sea.</title>
        <authorList>
            <person name="Zhang J."/>
            <person name="Xu X.-D."/>
        </authorList>
    </citation>
    <scope>NUCLEOTIDE SEQUENCE</scope>
    <source>
        <strain evidence="3">MTZ26</strain>
    </source>
</reference>
<gene>
    <name evidence="3" type="primary">yraP</name>
    <name evidence="3" type="ORF">J1N51_12040</name>
</gene>
<keyword evidence="1" id="KW-0732">Signal</keyword>
<dbReference type="InterPro" id="IPR007055">
    <property type="entry name" value="BON_dom"/>
</dbReference>
<dbReference type="PROSITE" id="PS50914">
    <property type="entry name" value="BON"/>
    <property type="match status" value="2"/>
</dbReference>
<dbReference type="PANTHER" id="PTHR34606">
    <property type="entry name" value="BON DOMAIN-CONTAINING PROTEIN"/>
    <property type="match status" value="1"/>
</dbReference>
<name>A0A975DAQ4_9GAMM</name>
<protein>
    <submittedName>
        <fullName evidence="3">Divisome-associated lipoprotein YraP</fullName>
    </submittedName>
</protein>
<dbReference type="NCBIfam" id="NF008247">
    <property type="entry name" value="PRK11023.1"/>
    <property type="match status" value="1"/>
</dbReference>
<dbReference type="InterPro" id="IPR014004">
    <property type="entry name" value="Transpt-assoc_nodulatn_dom_bac"/>
</dbReference>
<dbReference type="Pfam" id="PF04972">
    <property type="entry name" value="BON"/>
    <property type="match status" value="2"/>
</dbReference>
<evidence type="ECO:0000313" key="4">
    <source>
        <dbReference type="Proteomes" id="UP000682739"/>
    </source>
</evidence>
<feature type="domain" description="BON" evidence="2">
    <location>
        <begin position="122"/>
        <end position="186"/>
    </location>
</feature>
<feature type="domain" description="BON" evidence="2">
    <location>
        <begin position="44"/>
        <end position="113"/>
    </location>
</feature>
<dbReference type="EMBL" id="CP072110">
    <property type="protein sequence ID" value="QTH63454.1"/>
    <property type="molecule type" value="Genomic_DNA"/>
</dbReference>
<organism evidence="3 4">
    <name type="scientific">Psychrosphaera ytuae</name>
    <dbReference type="NCBI Taxonomy" id="2820710"/>
    <lineage>
        <taxon>Bacteria</taxon>
        <taxon>Pseudomonadati</taxon>
        <taxon>Pseudomonadota</taxon>
        <taxon>Gammaproteobacteria</taxon>
        <taxon>Alteromonadales</taxon>
        <taxon>Pseudoalteromonadaceae</taxon>
        <taxon>Psychrosphaera</taxon>
    </lineage>
</organism>
<dbReference type="Proteomes" id="UP000682739">
    <property type="component" value="Chromosome"/>
</dbReference>
<accession>A0A975DAQ4</accession>
<keyword evidence="4" id="KW-1185">Reference proteome</keyword>
<dbReference type="KEGG" id="psym:J1N51_12040"/>
<evidence type="ECO:0000256" key="1">
    <source>
        <dbReference type="ARBA" id="ARBA00022729"/>
    </source>
</evidence>
<dbReference type="PROSITE" id="PS51257">
    <property type="entry name" value="PROKAR_LIPOPROTEIN"/>
    <property type="match status" value="1"/>
</dbReference>
<evidence type="ECO:0000259" key="2">
    <source>
        <dbReference type="PROSITE" id="PS50914"/>
    </source>
</evidence>
<sequence length="186" mass="20153">MKKISLILLTMFSLQGCIETAIVASAVTAVSSANDPRSVGSQIDDNNIELKAMVKLMKDNEISDQTNINVISYNGHVLVVGQAPTQVLIDRIESQLNEIPNITKIHNQIKIGPKAGVGSKAKDVWITTKVKTELLTDDTIKGNSIKVVTENKEVYLMGLVSPEQANKAAILASKISGVERVIKVFQ</sequence>
<evidence type="ECO:0000313" key="3">
    <source>
        <dbReference type="EMBL" id="QTH63454.1"/>
    </source>
</evidence>
<dbReference type="SMART" id="SM00749">
    <property type="entry name" value="BON"/>
    <property type="match status" value="2"/>
</dbReference>
<dbReference type="RefSeq" id="WP_208831510.1">
    <property type="nucleotide sequence ID" value="NZ_CP072110.1"/>
</dbReference>